<sequence>MPYPRRSFLALSQAALLPLIAGEAQAAPTGKGRPLSMLSFDSFNELRMFAPKNAETRVMAVVLGAKVPFDGGGGTFLFDSQSSDADDGVSIIGWAKPDQGRWRRFGEPTFADRAERLDARWFGAKGDIRSDDTKAIRDLIKASGVYDGVHGKAGFVQSGLYRLTGSLTPQSFSRLHGDGVTESVLYNFEHKLPDIPVFFTSEPLIFASFENFGMMSQRAGFDIGGETDHNSFINVGAYEMADAVFRFRGPLQTSLFDRILCDTSTYGIVCEHPVVNRNTFREPEFKNLLNSAMKLAGAEDVLVIGGRFEGGGYLGKAILDLSNVRLMTFLGGYFEGSHEYILKARNTIGLIAFESVHFTFFRPGIPYKWDVDPRTPLVFRNCHSTIPMTVPRGSVLEGINHNLSVATR</sequence>
<dbReference type="InterPro" id="IPR011050">
    <property type="entry name" value="Pectin_lyase_fold/virulence"/>
</dbReference>
<dbReference type="AlphaFoldDB" id="A0A7W9EE79"/>
<keyword evidence="1" id="KW-0732">Signal</keyword>
<keyword evidence="3" id="KW-1185">Reference proteome</keyword>
<name>A0A7W9EE79_9SPHN</name>
<dbReference type="InterPro" id="IPR012334">
    <property type="entry name" value="Pectin_lyas_fold"/>
</dbReference>
<evidence type="ECO:0000313" key="2">
    <source>
        <dbReference type="EMBL" id="MBB5685729.1"/>
    </source>
</evidence>
<dbReference type="SUPFAM" id="SSF51126">
    <property type="entry name" value="Pectin lyase-like"/>
    <property type="match status" value="1"/>
</dbReference>
<reference evidence="2 3" key="1">
    <citation type="submission" date="2020-08" db="EMBL/GenBank/DDBJ databases">
        <title>Genomic Encyclopedia of Type Strains, Phase IV (KMG-IV): sequencing the most valuable type-strain genomes for metagenomic binning, comparative biology and taxonomic classification.</title>
        <authorList>
            <person name="Goeker M."/>
        </authorList>
    </citation>
    <scope>NUCLEOTIDE SEQUENCE [LARGE SCALE GENOMIC DNA]</scope>
    <source>
        <strain evidence="2 3">DSM 25079</strain>
    </source>
</reference>
<comment type="caution">
    <text evidence="2">The sequence shown here is derived from an EMBL/GenBank/DDBJ whole genome shotgun (WGS) entry which is preliminary data.</text>
</comment>
<dbReference type="Gene3D" id="2.160.20.10">
    <property type="entry name" value="Single-stranded right-handed beta-helix, Pectin lyase-like"/>
    <property type="match status" value="1"/>
</dbReference>
<protein>
    <submittedName>
        <fullName evidence="2">Uncharacterized protein</fullName>
    </submittedName>
</protein>
<dbReference type="Proteomes" id="UP000549617">
    <property type="component" value="Unassembled WGS sequence"/>
</dbReference>
<dbReference type="RefSeq" id="WP_184017488.1">
    <property type="nucleotide sequence ID" value="NZ_JACIJC010000003.1"/>
</dbReference>
<evidence type="ECO:0000313" key="3">
    <source>
        <dbReference type="Proteomes" id="UP000549617"/>
    </source>
</evidence>
<evidence type="ECO:0000256" key="1">
    <source>
        <dbReference type="SAM" id="SignalP"/>
    </source>
</evidence>
<feature type="chain" id="PRO_5031278569" evidence="1">
    <location>
        <begin position="27"/>
        <end position="408"/>
    </location>
</feature>
<organism evidence="2 3">
    <name type="scientific">Sphingobium boeckii</name>
    <dbReference type="NCBI Taxonomy" id="1082345"/>
    <lineage>
        <taxon>Bacteria</taxon>
        <taxon>Pseudomonadati</taxon>
        <taxon>Pseudomonadota</taxon>
        <taxon>Alphaproteobacteria</taxon>
        <taxon>Sphingomonadales</taxon>
        <taxon>Sphingomonadaceae</taxon>
        <taxon>Sphingobium</taxon>
    </lineage>
</organism>
<feature type="signal peptide" evidence="1">
    <location>
        <begin position="1"/>
        <end position="26"/>
    </location>
</feature>
<dbReference type="EMBL" id="JACIJC010000003">
    <property type="protein sequence ID" value="MBB5685729.1"/>
    <property type="molecule type" value="Genomic_DNA"/>
</dbReference>
<gene>
    <name evidence="2" type="ORF">FHS49_001745</name>
</gene>
<accession>A0A7W9EE79</accession>
<proteinExistence type="predicted"/>